<feature type="domain" description="Gcp-like" evidence="1">
    <location>
        <begin position="86"/>
        <end position="133"/>
    </location>
</feature>
<organism evidence="2 3">
    <name type="scientific">Rhodopirellula islandica</name>
    <dbReference type="NCBI Taxonomy" id="595434"/>
    <lineage>
        <taxon>Bacteria</taxon>
        <taxon>Pseudomonadati</taxon>
        <taxon>Planctomycetota</taxon>
        <taxon>Planctomycetia</taxon>
        <taxon>Pirellulales</taxon>
        <taxon>Pirellulaceae</taxon>
        <taxon>Rhodopirellula</taxon>
    </lineage>
</organism>
<evidence type="ECO:0000259" key="1">
    <source>
        <dbReference type="Pfam" id="PF00814"/>
    </source>
</evidence>
<dbReference type="Gene3D" id="3.30.420.40">
    <property type="match status" value="1"/>
</dbReference>
<dbReference type="InterPro" id="IPR000905">
    <property type="entry name" value="Gcp-like_dom"/>
</dbReference>
<accession>A0A0J1BLE6</accession>
<reference evidence="2" key="1">
    <citation type="submission" date="2015-05" db="EMBL/GenBank/DDBJ databases">
        <title>Permanent draft genome of Rhodopirellula islandicus K833.</title>
        <authorList>
            <person name="Kizina J."/>
            <person name="Richter M."/>
            <person name="Glockner F.O."/>
            <person name="Harder J."/>
        </authorList>
    </citation>
    <scope>NUCLEOTIDE SEQUENCE [LARGE SCALE GENOMIC DNA]</scope>
    <source>
        <strain evidence="2">K833</strain>
    </source>
</reference>
<dbReference type="Pfam" id="PF00814">
    <property type="entry name" value="TsaD"/>
    <property type="match status" value="1"/>
</dbReference>
<gene>
    <name evidence="2" type="ORF">RISK_000415</name>
</gene>
<dbReference type="STRING" id="595434.RISK_000415"/>
<comment type="caution">
    <text evidence="2">The sequence shown here is derived from an EMBL/GenBank/DDBJ whole genome shotgun (WGS) entry which is preliminary data.</text>
</comment>
<dbReference type="GO" id="GO:0002949">
    <property type="term" value="P:tRNA threonylcarbamoyladenosine modification"/>
    <property type="evidence" value="ECO:0007669"/>
    <property type="project" value="InterPro"/>
</dbReference>
<evidence type="ECO:0000313" key="2">
    <source>
        <dbReference type="EMBL" id="KLU07337.1"/>
    </source>
</evidence>
<proteinExistence type="predicted"/>
<dbReference type="InterPro" id="IPR022496">
    <property type="entry name" value="T6A_TsaB"/>
</dbReference>
<dbReference type="OrthoDB" id="9784166at2"/>
<dbReference type="EMBL" id="LECT01000006">
    <property type="protein sequence ID" value="KLU07337.1"/>
    <property type="molecule type" value="Genomic_DNA"/>
</dbReference>
<dbReference type="SUPFAM" id="SSF53067">
    <property type="entry name" value="Actin-like ATPase domain"/>
    <property type="match status" value="2"/>
</dbReference>
<dbReference type="Proteomes" id="UP000036367">
    <property type="component" value="Unassembled WGS sequence"/>
</dbReference>
<evidence type="ECO:0000313" key="3">
    <source>
        <dbReference type="Proteomes" id="UP000036367"/>
    </source>
</evidence>
<keyword evidence="3" id="KW-1185">Reference proteome</keyword>
<sequence>MDPQTEFGSPRPVIGLALEVIGREGSVAVIEGGKVVQTLELPSDVRATASLTPALQTLLQAIHPGEKRPEAVSTGSGFRAPATRPDYIAVADGPGSFTGLRIAAATAKTLAYAWGIPVVTLDSLSVLAAAVLPANSSEKDSTPAEWPAPGQRLLVGLDAYRGQTFVGWFREQDSGWVSEGPVELLDRAHWLETVESAAPGIWATGDAMKNGLPADHLKPVVQQQTLASAVARLANQKYLAGQTTDPMDVLPKYFRPSAAEEKAAANQSGSAK</sequence>
<dbReference type="InterPro" id="IPR043129">
    <property type="entry name" value="ATPase_NBD"/>
</dbReference>
<dbReference type="AlphaFoldDB" id="A0A0J1BLE6"/>
<protein>
    <submittedName>
        <fullName evidence="2">TsaB protein, required for threonylcarbamoyladenosine (T(6)A) formation in tRNA</fullName>
    </submittedName>
</protein>
<dbReference type="RefSeq" id="WP_047812515.1">
    <property type="nucleotide sequence ID" value="NZ_LECT01000006.1"/>
</dbReference>
<name>A0A0J1BLE6_RHOIS</name>
<dbReference type="NCBIfam" id="TIGR03725">
    <property type="entry name" value="T6A_YeaZ"/>
    <property type="match status" value="1"/>
</dbReference>
<dbReference type="PATRIC" id="fig|595434.4.peg.400"/>